<reference evidence="1" key="2">
    <citation type="journal article" date="2015" name="Fish Shellfish Immunol.">
        <title>Early steps in the European eel (Anguilla anguilla)-Vibrio vulnificus interaction in the gills: Role of the RtxA13 toxin.</title>
        <authorList>
            <person name="Callol A."/>
            <person name="Pajuelo D."/>
            <person name="Ebbesson L."/>
            <person name="Teles M."/>
            <person name="MacKenzie S."/>
            <person name="Amaro C."/>
        </authorList>
    </citation>
    <scope>NUCLEOTIDE SEQUENCE</scope>
</reference>
<accession>A0A0E9SG69</accession>
<dbReference type="AlphaFoldDB" id="A0A0E9SG69"/>
<reference evidence="1" key="1">
    <citation type="submission" date="2014-11" db="EMBL/GenBank/DDBJ databases">
        <authorList>
            <person name="Amaro Gonzalez C."/>
        </authorList>
    </citation>
    <scope>NUCLEOTIDE SEQUENCE</scope>
</reference>
<proteinExistence type="predicted"/>
<dbReference type="EMBL" id="GBXM01063499">
    <property type="protein sequence ID" value="JAH45078.1"/>
    <property type="molecule type" value="Transcribed_RNA"/>
</dbReference>
<name>A0A0E9SG69_ANGAN</name>
<dbReference type="EMBL" id="GBXM01068208">
    <property type="protein sequence ID" value="JAH40369.1"/>
    <property type="molecule type" value="Transcribed_RNA"/>
</dbReference>
<protein>
    <submittedName>
        <fullName evidence="1">Uncharacterized protein</fullName>
    </submittedName>
</protein>
<evidence type="ECO:0000313" key="1">
    <source>
        <dbReference type="EMBL" id="JAH40369.1"/>
    </source>
</evidence>
<sequence length="26" mass="3272">MFIEHNACSSYEYNFIHWCWNCFVIN</sequence>
<organism evidence="1">
    <name type="scientific">Anguilla anguilla</name>
    <name type="common">European freshwater eel</name>
    <name type="synonym">Muraena anguilla</name>
    <dbReference type="NCBI Taxonomy" id="7936"/>
    <lineage>
        <taxon>Eukaryota</taxon>
        <taxon>Metazoa</taxon>
        <taxon>Chordata</taxon>
        <taxon>Craniata</taxon>
        <taxon>Vertebrata</taxon>
        <taxon>Euteleostomi</taxon>
        <taxon>Actinopterygii</taxon>
        <taxon>Neopterygii</taxon>
        <taxon>Teleostei</taxon>
        <taxon>Anguilliformes</taxon>
        <taxon>Anguillidae</taxon>
        <taxon>Anguilla</taxon>
    </lineage>
</organism>